<organism evidence="4 5">
    <name type="scientific">Claviceps arundinis</name>
    <dbReference type="NCBI Taxonomy" id="1623583"/>
    <lineage>
        <taxon>Eukaryota</taxon>
        <taxon>Fungi</taxon>
        <taxon>Dikarya</taxon>
        <taxon>Ascomycota</taxon>
        <taxon>Pezizomycotina</taxon>
        <taxon>Sordariomycetes</taxon>
        <taxon>Hypocreomycetidae</taxon>
        <taxon>Hypocreales</taxon>
        <taxon>Clavicipitaceae</taxon>
        <taxon>Claviceps</taxon>
    </lineage>
</organism>
<evidence type="ECO:0000256" key="2">
    <source>
        <dbReference type="SAM" id="MobiDB-lite"/>
    </source>
</evidence>
<dbReference type="AlphaFoldDB" id="A0A9P7MP50"/>
<feature type="domain" description="Phospholipase/carboxylesterase/thioesterase" evidence="3">
    <location>
        <begin position="26"/>
        <end position="216"/>
    </location>
</feature>
<dbReference type="PANTHER" id="PTHR10655">
    <property type="entry name" value="LYSOPHOSPHOLIPASE-RELATED"/>
    <property type="match status" value="1"/>
</dbReference>
<name>A0A9P7MP50_9HYPO</name>
<comment type="similarity">
    <text evidence="1">Belongs to the AB hydrolase superfamily. AB hydrolase 2 family.</text>
</comment>
<accession>A0A9P7MP50</accession>
<protein>
    <recommendedName>
        <fullName evidence="3">Phospholipase/carboxylesterase/thioesterase domain-containing protein</fullName>
    </recommendedName>
</protein>
<feature type="region of interest" description="Disordered" evidence="2">
    <location>
        <begin position="1"/>
        <end position="28"/>
    </location>
</feature>
<comment type="caution">
    <text evidence="4">The sequence shown here is derived from an EMBL/GenBank/DDBJ whole genome shotgun (WGS) entry which is preliminary data.</text>
</comment>
<gene>
    <name evidence="4" type="ORF">E4U56_003110</name>
</gene>
<evidence type="ECO:0000313" key="5">
    <source>
        <dbReference type="Proteomes" id="UP000784919"/>
    </source>
</evidence>
<dbReference type="InterPro" id="IPR029058">
    <property type="entry name" value="AB_hydrolase_fold"/>
</dbReference>
<reference evidence="4" key="1">
    <citation type="journal article" date="2020" name="bioRxiv">
        <title>Whole genome comparisons of ergot fungi reveals the divergence and evolution of species within the genus Claviceps are the result of varying mechanisms driving genome evolution and host range expansion.</title>
        <authorList>
            <person name="Wyka S.A."/>
            <person name="Mondo S.J."/>
            <person name="Liu M."/>
            <person name="Dettman J."/>
            <person name="Nalam V."/>
            <person name="Broders K.D."/>
        </authorList>
    </citation>
    <scope>NUCLEOTIDE SEQUENCE</scope>
    <source>
        <strain evidence="4">CCC 1102</strain>
    </source>
</reference>
<proteinExistence type="inferred from homology"/>
<dbReference type="GO" id="GO:0052689">
    <property type="term" value="F:carboxylic ester hydrolase activity"/>
    <property type="evidence" value="ECO:0007669"/>
    <property type="project" value="TreeGrafter"/>
</dbReference>
<evidence type="ECO:0000313" key="4">
    <source>
        <dbReference type="EMBL" id="KAG5962922.1"/>
    </source>
</evidence>
<dbReference type="GO" id="GO:0005737">
    <property type="term" value="C:cytoplasm"/>
    <property type="evidence" value="ECO:0007669"/>
    <property type="project" value="TreeGrafter"/>
</dbReference>
<dbReference type="GO" id="GO:0008474">
    <property type="term" value="F:palmitoyl-(protein) hydrolase activity"/>
    <property type="evidence" value="ECO:0007669"/>
    <property type="project" value="TreeGrafter"/>
</dbReference>
<evidence type="ECO:0000256" key="1">
    <source>
        <dbReference type="ARBA" id="ARBA00006499"/>
    </source>
</evidence>
<dbReference type="Pfam" id="PF02230">
    <property type="entry name" value="Abhydrolase_2"/>
    <property type="match status" value="1"/>
</dbReference>
<dbReference type="Gene3D" id="3.40.50.1820">
    <property type="entry name" value="alpha/beta hydrolase"/>
    <property type="match status" value="1"/>
</dbReference>
<dbReference type="Proteomes" id="UP000784919">
    <property type="component" value="Unassembled WGS sequence"/>
</dbReference>
<dbReference type="InterPro" id="IPR050565">
    <property type="entry name" value="LYPA1-2/EST-like"/>
</dbReference>
<sequence length="255" mass="27613">MPPRIPSQADLTPLLPFHTTIQPPSPPESTTTFLILLHGLGDSEVPFATFARNMALPGVMCISVRGPSLLPASLLLDTDTDAAGSDIHQKPGHYHWGDDIHLDSSTGEIDPDPGFTRAHELVMDKLVKGVLVGECGWDVSDVMVLGFGQGGSLALGMGAALRGVGARDMLRGIVSIGGPLPMSMLSGGGRREEEKSQTHVLLCQVRGEEARVVEREFAHVGVVRWERQGVSMPRNREEMFPLMKFFAERLRSGGW</sequence>
<evidence type="ECO:0000259" key="3">
    <source>
        <dbReference type="Pfam" id="PF02230"/>
    </source>
</evidence>
<dbReference type="InterPro" id="IPR003140">
    <property type="entry name" value="PLipase/COase/thioEstase"/>
</dbReference>
<dbReference type="OrthoDB" id="437457at2759"/>
<dbReference type="EMBL" id="SRPS01000207">
    <property type="protein sequence ID" value="KAG5962922.1"/>
    <property type="molecule type" value="Genomic_DNA"/>
</dbReference>
<dbReference type="SUPFAM" id="SSF53474">
    <property type="entry name" value="alpha/beta-Hydrolases"/>
    <property type="match status" value="1"/>
</dbReference>
<dbReference type="PANTHER" id="PTHR10655:SF67">
    <property type="entry name" value="PHOSPHOLIPASE_CARBOXYLESTERASE SUPERFAMILY (AFU_ORTHOLOGUE AFUA_5G09340)"/>
    <property type="match status" value="1"/>
</dbReference>